<organism evidence="1 2">
    <name type="scientific">Brassica cretica</name>
    <name type="common">Mustard</name>
    <dbReference type="NCBI Taxonomy" id="69181"/>
    <lineage>
        <taxon>Eukaryota</taxon>
        <taxon>Viridiplantae</taxon>
        <taxon>Streptophyta</taxon>
        <taxon>Embryophyta</taxon>
        <taxon>Tracheophyta</taxon>
        <taxon>Spermatophyta</taxon>
        <taxon>Magnoliopsida</taxon>
        <taxon>eudicotyledons</taxon>
        <taxon>Gunneridae</taxon>
        <taxon>Pentapetalae</taxon>
        <taxon>rosids</taxon>
        <taxon>malvids</taxon>
        <taxon>Brassicales</taxon>
        <taxon>Brassicaceae</taxon>
        <taxon>Brassiceae</taxon>
        <taxon>Brassica</taxon>
    </lineage>
</organism>
<dbReference type="AlphaFoldDB" id="A0A8S9MXX3"/>
<name>A0A8S9MXX3_BRACR</name>
<sequence>MDRSLRSDQTNGLVGRYVATDSNADRSVRSDRPARSRVNLYVVTLFESFSDVPCCDLGLRVFSFDESTEISARFYCKFLRKDLFTKISFRKKVHADFYGDFQTLIPS</sequence>
<reference evidence="1" key="1">
    <citation type="submission" date="2019-12" db="EMBL/GenBank/DDBJ databases">
        <title>Genome sequencing and annotation of Brassica cretica.</title>
        <authorList>
            <person name="Studholme D.J."/>
            <person name="Sarris P."/>
        </authorList>
    </citation>
    <scope>NUCLEOTIDE SEQUENCE</scope>
    <source>
        <strain evidence="1">PFS-109/04</strain>
        <tissue evidence="1">Leaf</tissue>
    </source>
</reference>
<accession>A0A8S9MXX3</accession>
<evidence type="ECO:0000313" key="1">
    <source>
        <dbReference type="EMBL" id="KAF3488006.1"/>
    </source>
</evidence>
<dbReference type="Proteomes" id="UP000712600">
    <property type="component" value="Unassembled WGS sequence"/>
</dbReference>
<gene>
    <name evidence="1" type="ORF">F2Q69_00053464</name>
</gene>
<proteinExistence type="predicted"/>
<dbReference type="EMBL" id="QGKX02002183">
    <property type="protein sequence ID" value="KAF3488006.1"/>
    <property type="molecule type" value="Genomic_DNA"/>
</dbReference>
<comment type="caution">
    <text evidence="1">The sequence shown here is derived from an EMBL/GenBank/DDBJ whole genome shotgun (WGS) entry which is preliminary data.</text>
</comment>
<evidence type="ECO:0000313" key="2">
    <source>
        <dbReference type="Proteomes" id="UP000712600"/>
    </source>
</evidence>
<protein>
    <submittedName>
        <fullName evidence="1">Uncharacterized protein</fullName>
    </submittedName>
</protein>